<proteinExistence type="predicted"/>
<reference evidence="2" key="1">
    <citation type="journal article" date="2019" name="Int. J. Syst. Evol. Microbiol.">
        <title>The Global Catalogue of Microorganisms (GCM) 10K type strain sequencing project: providing services to taxonomists for standard genome sequencing and annotation.</title>
        <authorList>
            <consortium name="The Broad Institute Genomics Platform"/>
            <consortium name="The Broad Institute Genome Sequencing Center for Infectious Disease"/>
            <person name="Wu L."/>
            <person name="Ma J."/>
        </authorList>
    </citation>
    <scope>NUCLEOTIDE SEQUENCE [LARGE SCALE GENOMIC DNA]</scope>
    <source>
        <strain evidence="2">JCM 15589</strain>
    </source>
</reference>
<accession>A0ABP4V9T9</accession>
<keyword evidence="2" id="KW-1185">Reference proteome</keyword>
<dbReference type="Proteomes" id="UP001501138">
    <property type="component" value="Unassembled WGS sequence"/>
</dbReference>
<organism evidence="1 2">
    <name type="scientific">Isoptericola hypogeus</name>
    <dbReference type="NCBI Taxonomy" id="300179"/>
    <lineage>
        <taxon>Bacteria</taxon>
        <taxon>Bacillati</taxon>
        <taxon>Actinomycetota</taxon>
        <taxon>Actinomycetes</taxon>
        <taxon>Micrococcales</taxon>
        <taxon>Promicromonosporaceae</taxon>
        <taxon>Isoptericola</taxon>
    </lineage>
</organism>
<sequence length="71" mass="8209">MGRRARREDDDRTWGMRVTESFLPYFGPASILRNDPNPPSDDDLAKEAALRRAHQRVVRADGHAYLVERDD</sequence>
<evidence type="ECO:0000313" key="1">
    <source>
        <dbReference type="EMBL" id="GAA1718076.1"/>
    </source>
</evidence>
<gene>
    <name evidence="1" type="ORF">GCM10009809_12460</name>
</gene>
<dbReference type="EMBL" id="BAAAPM010000003">
    <property type="protein sequence ID" value="GAA1718076.1"/>
    <property type="molecule type" value="Genomic_DNA"/>
</dbReference>
<name>A0ABP4V9T9_9MICO</name>
<protein>
    <submittedName>
        <fullName evidence="1">Uncharacterized protein</fullName>
    </submittedName>
</protein>
<evidence type="ECO:0000313" key="2">
    <source>
        <dbReference type="Proteomes" id="UP001501138"/>
    </source>
</evidence>
<dbReference type="RefSeq" id="WP_344246712.1">
    <property type="nucleotide sequence ID" value="NZ_BAAAPM010000003.1"/>
</dbReference>
<comment type="caution">
    <text evidence="1">The sequence shown here is derived from an EMBL/GenBank/DDBJ whole genome shotgun (WGS) entry which is preliminary data.</text>
</comment>